<dbReference type="InterPro" id="IPR036390">
    <property type="entry name" value="WH_DNA-bd_sf"/>
</dbReference>
<dbReference type="AlphaFoldDB" id="A0A7S0DF27"/>
<organism evidence="4">
    <name type="scientific">Amorphochlora amoebiformis</name>
    <dbReference type="NCBI Taxonomy" id="1561963"/>
    <lineage>
        <taxon>Eukaryota</taxon>
        <taxon>Sar</taxon>
        <taxon>Rhizaria</taxon>
        <taxon>Cercozoa</taxon>
        <taxon>Chlorarachniophyceae</taxon>
        <taxon>Amorphochlora</taxon>
    </lineage>
</organism>
<evidence type="ECO:0000256" key="1">
    <source>
        <dbReference type="ARBA" id="ARBA00022837"/>
    </source>
</evidence>
<dbReference type="PROSITE" id="PS00018">
    <property type="entry name" value="EF_HAND_1"/>
    <property type="match status" value="1"/>
</dbReference>
<dbReference type="InterPro" id="IPR018247">
    <property type="entry name" value="EF_Hand_1_Ca_BS"/>
</dbReference>
<dbReference type="InterPro" id="IPR036388">
    <property type="entry name" value="WH-like_DNA-bd_sf"/>
</dbReference>
<gene>
    <name evidence="4" type="ORF">LAMO00422_LOCUS11967</name>
</gene>
<feature type="compositionally biased region" description="Polar residues" evidence="2">
    <location>
        <begin position="713"/>
        <end position="722"/>
    </location>
</feature>
<name>A0A7S0DF27_9EUKA</name>
<feature type="compositionally biased region" description="Basic and acidic residues" evidence="2">
    <location>
        <begin position="159"/>
        <end position="176"/>
    </location>
</feature>
<feature type="compositionally biased region" description="Basic and acidic residues" evidence="2">
    <location>
        <begin position="188"/>
        <end position="212"/>
    </location>
</feature>
<dbReference type="EMBL" id="HBEM01017481">
    <property type="protein sequence ID" value="CAD8453027.1"/>
    <property type="molecule type" value="Transcribed_RNA"/>
</dbReference>
<dbReference type="InterPro" id="IPR000591">
    <property type="entry name" value="DEP_dom"/>
</dbReference>
<feature type="compositionally biased region" description="Basic and acidic residues" evidence="2">
    <location>
        <begin position="739"/>
        <end position="749"/>
    </location>
</feature>
<dbReference type="GO" id="GO:0035556">
    <property type="term" value="P:intracellular signal transduction"/>
    <property type="evidence" value="ECO:0007669"/>
    <property type="project" value="InterPro"/>
</dbReference>
<feature type="region of interest" description="Disordered" evidence="2">
    <location>
        <begin position="70"/>
        <end position="115"/>
    </location>
</feature>
<feature type="compositionally biased region" description="Basic and acidic residues" evidence="2">
    <location>
        <begin position="233"/>
        <end position="244"/>
    </location>
</feature>
<dbReference type="Pfam" id="PF00610">
    <property type="entry name" value="DEP"/>
    <property type="match status" value="1"/>
</dbReference>
<dbReference type="PROSITE" id="PS50222">
    <property type="entry name" value="EF_HAND_2"/>
    <property type="match status" value="1"/>
</dbReference>
<feature type="region of interest" description="Disordered" evidence="2">
    <location>
        <begin position="697"/>
        <end position="777"/>
    </location>
</feature>
<keyword evidence="1" id="KW-0106">Calcium</keyword>
<protein>
    <recommendedName>
        <fullName evidence="3">EF-hand domain-containing protein</fullName>
    </recommendedName>
</protein>
<dbReference type="SUPFAM" id="SSF47473">
    <property type="entry name" value="EF-hand"/>
    <property type="match status" value="1"/>
</dbReference>
<dbReference type="InterPro" id="IPR002048">
    <property type="entry name" value="EF_hand_dom"/>
</dbReference>
<feature type="compositionally biased region" description="Low complexity" evidence="2">
    <location>
        <begin position="80"/>
        <end position="96"/>
    </location>
</feature>
<dbReference type="InterPro" id="IPR011992">
    <property type="entry name" value="EF-hand-dom_pair"/>
</dbReference>
<dbReference type="Gene3D" id="1.10.10.10">
    <property type="entry name" value="Winged helix-like DNA-binding domain superfamily/Winged helix DNA-binding domain"/>
    <property type="match status" value="1"/>
</dbReference>
<evidence type="ECO:0000313" key="4">
    <source>
        <dbReference type="EMBL" id="CAD8453027.1"/>
    </source>
</evidence>
<reference evidence="4" key="1">
    <citation type="submission" date="2021-01" db="EMBL/GenBank/DDBJ databases">
        <authorList>
            <person name="Corre E."/>
            <person name="Pelletier E."/>
            <person name="Niang G."/>
            <person name="Scheremetjew M."/>
            <person name="Finn R."/>
            <person name="Kale V."/>
            <person name="Holt S."/>
            <person name="Cochrane G."/>
            <person name="Meng A."/>
            <person name="Brown T."/>
            <person name="Cohen L."/>
        </authorList>
    </citation>
    <scope>NUCLEOTIDE SEQUENCE</scope>
    <source>
        <strain evidence="4">CCMP2058</strain>
    </source>
</reference>
<proteinExistence type="predicted"/>
<feature type="region of interest" description="Disordered" evidence="2">
    <location>
        <begin position="143"/>
        <end position="212"/>
    </location>
</feature>
<evidence type="ECO:0000259" key="3">
    <source>
        <dbReference type="PROSITE" id="PS50222"/>
    </source>
</evidence>
<feature type="domain" description="EF-hand" evidence="3">
    <location>
        <begin position="983"/>
        <end position="1018"/>
    </location>
</feature>
<dbReference type="CDD" id="cd04371">
    <property type="entry name" value="DEP"/>
    <property type="match status" value="1"/>
</dbReference>
<sequence length="1039" mass="115800">MSNFTVGARVDVWSVGKKRWFRDGKVKAVKSNGSVKVQYNFAAGRLKRGSKWIKPSQFASLLRLQHKAKNLSSVAKPRSKPSSQSKSISQGSESKPVLNIFDPKTPPSDHNESMETPDFLRITDALGEDSTDLLQFSDAFGGKFDDLQHLPPPATPPNQRDEKNTKNKTNDIRSETLLDTVFGVPEGAAEKAGRGEEKKGRGESKNEEGGERLILDDILGLGYISTAPTSGRDGTEPKSTEHSSSDTFHPYNTSSSLCTPLPPLPEARSTVEKKGPDELMLRVYAEDGTYSVMRIKEQTKASTVVDRTKRKLYSFKKSSSTVTISKNPIPTDSQGLDRARSANIAGYHLMYVLEAIDDPKRIPPNHKPYSILKEYPEATFYVVPHRPSIGLTTIRINFVDGMATRIFINDHTTVAHVCQAGRKWRQSKNLPIDNKFKLLVENYQPRLEAKIRPLIPPNKPPPEFKLFSSSSQLVFQDDVDLSDLLSISPSPRSTSRDLESLVPLVMPQTLLVEEPKKPKYPEFTQQDLRSFEIVVCSKPLGLGLDKKMRVIMVKGLMMEMGVLQGDVLVSVNGYVPTPENWRDLIQRQEFPFKLGFTRMNVPLSLLLQIIKELAKKSFVRSRWHKLKNFSHSLHGSDCVDWLVGSRSLARCQAHGLAIMMVQSGFIRRIEKPHDEFIDGHELFQILNQSALSGTQDIDFSPHDILSNPPASTPPQGTTQSASRDPDSPMAAHLTSPVADPERRGEERGGSKAGLKAADLPAGDTKKRKKTTPPSLRSSRFLSNSVLRQSAVMKTDRKKKVPKISALKGLVEARISAFRSNAMTGKPMVARKNSRPAVLPPVMVQSLTKVWVHATKDLEKPGSVPLGLFTKELAIYFGDAGAIAPERIFRSLADEKTNRVEFETWLNGVVLWEQATMGKQCKILVDLFDDSKKGFLNRDDTKTLITAVSRRSIKTMAVLFGSDDQKKRSFSDSCEKLIQMQLDDYISFFSTFFSSIDQDMDDRVSAEDLQAFAEASQDESIDAVLSRLALPLDTLFILRC</sequence>
<feature type="region of interest" description="Disordered" evidence="2">
    <location>
        <begin position="225"/>
        <end position="262"/>
    </location>
</feature>
<dbReference type="Gene3D" id="1.10.238.10">
    <property type="entry name" value="EF-hand"/>
    <property type="match status" value="1"/>
</dbReference>
<evidence type="ECO:0000256" key="2">
    <source>
        <dbReference type="SAM" id="MobiDB-lite"/>
    </source>
</evidence>
<dbReference type="SUPFAM" id="SSF46785">
    <property type="entry name" value="Winged helix' DNA-binding domain"/>
    <property type="match status" value="1"/>
</dbReference>
<dbReference type="GO" id="GO:0005509">
    <property type="term" value="F:calcium ion binding"/>
    <property type="evidence" value="ECO:0007669"/>
    <property type="project" value="InterPro"/>
</dbReference>
<accession>A0A7S0DF27</accession>